<organism evidence="1 2">
    <name type="scientific">Actinomadura fibrosa</name>
    <dbReference type="NCBI Taxonomy" id="111802"/>
    <lineage>
        <taxon>Bacteria</taxon>
        <taxon>Bacillati</taxon>
        <taxon>Actinomycetota</taxon>
        <taxon>Actinomycetes</taxon>
        <taxon>Streptosporangiales</taxon>
        <taxon>Thermomonosporaceae</taxon>
        <taxon>Actinomadura</taxon>
    </lineage>
</organism>
<evidence type="ECO:0000313" key="2">
    <source>
        <dbReference type="Proteomes" id="UP001597063"/>
    </source>
</evidence>
<gene>
    <name evidence="1" type="ORF">ACFQZM_32445</name>
</gene>
<evidence type="ECO:0000313" key="1">
    <source>
        <dbReference type="EMBL" id="MFD0689239.1"/>
    </source>
</evidence>
<protein>
    <submittedName>
        <fullName evidence="1">Uncharacterized protein</fullName>
    </submittedName>
</protein>
<name>A0ABW2XUY6_9ACTN</name>
<dbReference type="Proteomes" id="UP001597063">
    <property type="component" value="Unassembled WGS sequence"/>
</dbReference>
<dbReference type="EMBL" id="JBHTGP010000016">
    <property type="protein sequence ID" value="MFD0689239.1"/>
    <property type="molecule type" value="Genomic_DNA"/>
</dbReference>
<sequence>MAAVTGGSGLVLYLAAHALGADLTVVPSTLETYGGRLRRPGRQDGLIFARLYRR</sequence>
<accession>A0ABW2XUY6</accession>
<dbReference type="RefSeq" id="WP_165502849.1">
    <property type="nucleotide sequence ID" value="NZ_CAACUY010000035.1"/>
</dbReference>
<proteinExistence type="predicted"/>
<keyword evidence="2" id="KW-1185">Reference proteome</keyword>
<comment type="caution">
    <text evidence="1">The sequence shown here is derived from an EMBL/GenBank/DDBJ whole genome shotgun (WGS) entry which is preliminary data.</text>
</comment>
<reference evidence="2" key="1">
    <citation type="journal article" date="2019" name="Int. J. Syst. Evol. Microbiol.">
        <title>The Global Catalogue of Microorganisms (GCM) 10K type strain sequencing project: providing services to taxonomists for standard genome sequencing and annotation.</title>
        <authorList>
            <consortium name="The Broad Institute Genomics Platform"/>
            <consortium name="The Broad Institute Genome Sequencing Center for Infectious Disease"/>
            <person name="Wu L."/>
            <person name="Ma J."/>
        </authorList>
    </citation>
    <scope>NUCLEOTIDE SEQUENCE [LARGE SCALE GENOMIC DNA]</scope>
    <source>
        <strain evidence="2">JCM 9371</strain>
    </source>
</reference>